<dbReference type="InterPro" id="IPR035959">
    <property type="entry name" value="RutC-like_sf"/>
</dbReference>
<accession>A0A0M2V098</accession>
<sequence>MEKTVIATNNAPAAIGPYSQAIRMGNMVFLSGQIPLHPVTGEIVQGDIRAQTRQVLENLKCVLEAAGSSPDKVVKTTIFMKDLNDYVTINAVYQEFFSNKPPARTTVQAARLPRDAGVEIEAIAFCA</sequence>
<dbReference type="Proteomes" id="UP000034954">
    <property type="component" value="Unassembled WGS sequence"/>
</dbReference>
<gene>
    <name evidence="2" type="ORF">BROFUL_01123</name>
</gene>
<evidence type="ECO:0000313" key="3">
    <source>
        <dbReference type="Proteomes" id="UP000034954"/>
    </source>
</evidence>
<proteinExistence type="inferred from homology"/>
<reference evidence="2 3" key="1">
    <citation type="journal article" date="2013" name="BMC Microbiol.">
        <title>Identification of the type II cytochrome c maturation pathway in anammox bacteria by comparative genomics.</title>
        <authorList>
            <person name="Ferousi C."/>
            <person name="Speth D.R."/>
            <person name="Reimann J."/>
            <person name="Op den Camp H.J."/>
            <person name="Allen J.W."/>
            <person name="Keltjens J.T."/>
            <person name="Jetten M.S."/>
        </authorList>
    </citation>
    <scope>NUCLEOTIDE SEQUENCE [LARGE SCALE GENOMIC DNA]</scope>
    <source>
        <strain evidence="2">RU1</strain>
    </source>
</reference>
<comment type="caution">
    <text evidence="2">The sequence shown here is derived from an EMBL/GenBank/DDBJ whole genome shotgun (WGS) entry which is preliminary data.</text>
</comment>
<dbReference type="Pfam" id="PF01042">
    <property type="entry name" value="Ribonuc_L-PSP"/>
    <property type="match status" value="1"/>
</dbReference>
<dbReference type="AlphaFoldDB" id="A0A0M2V098"/>
<dbReference type="FunFam" id="3.30.1330.40:FF:000001">
    <property type="entry name" value="L-PSP family endoribonuclease"/>
    <property type="match status" value="1"/>
</dbReference>
<dbReference type="PANTHER" id="PTHR11803">
    <property type="entry name" value="2-IMINOBUTANOATE/2-IMINOPROPANOATE DEAMINASE RIDA"/>
    <property type="match status" value="1"/>
</dbReference>
<keyword evidence="3" id="KW-1185">Reference proteome</keyword>
<evidence type="ECO:0000313" key="2">
    <source>
        <dbReference type="EMBL" id="KKO20164.1"/>
    </source>
</evidence>
<name>A0A0M2V098_9BACT</name>
<dbReference type="PATRIC" id="fig|380242.3.peg.1393"/>
<dbReference type="GO" id="GO:0019239">
    <property type="term" value="F:deaminase activity"/>
    <property type="evidence" value="ECO:0007669"/>
    <property type="project" value="TreeGrafter"/>
</dbReference>
<organism evidence="2 3">
    <name type="scientific">Candidatus Brocadia fulgida</name>
    <dbReference type="NCBI Taxonomy" id="380242"/>
    <lineage>
        <taxon>Bacteria</taxon>
        <taxon>Pseudomonadati</taxon>
        <taxon>Planctomycetota</taxon>
        <taxon>Candidatus Brocadiia</taxon>
        <taxon>Candidatus Brocadiales</taxon>
        <taxon>Candidatus Brocadiaceae</taxon>
        <taxon>Candidatus Brocadia</taxon>
    </lineage>
</organism>
<dbReference type="EMBL" id="LAQJ01000122">
    <property type="protein sequence ID" value="KKO20164.1"/>
    <property type="molecule type" value="Genomic_DNA"/>
</dbReference>
<dbReference type="CDD" id="cd00448">
    <property type="entry name" value="YjgF_YER057c_UK114_family"/>
    <property type="match status" value="1"/>
</dbReference>
<comment type="similarity">
    <text evidence="1">Belongs to the RutC family.</text>
</comment>
<dbReference type="PANTHER" id="PTHR11803:SF39">
    <property type="entry name" value="2-IMINOBUTANOATE_2-IMINOPROPANOATE DEAMINASE"/>
    <property type="match status" value="1"/>
</dbReference>
<dbReference type="InterPro" id="IPR006175">
    <property type="entry name" value="YjgF/YER057c/UK114"/>
</dbReference>
<dbReference type="InterPro" id="IPR006056">
    <property type="entry name" value="RidA"/>
</dbReference>
<dbReference type="SUPFAM" id="SSF55298">
    <property type="entry name" value="YjgF-like"/>
    <property type="match status" value="1"/>
</dbReference>
<dbReference type="Gene3D" id="3.30.1330.40">
    <property type="entry name" value="RutC-like"/>
    <property type="match status" value="1"/>
</dbReference>
<protein>
    <submittedName>
        <fullName evidence="2">Endoribonuclease</fullName>
    </submittedName>
</protein>
<dbReference type="NCBIfam" id="TIGR00004">
    <property type="entry name" value="Rid family detoxifying hydrolase"/>
    <property type="match status" value="1"/>
</dbReference>
<evidence type="ECO:0000256" key="1">
    <source>
        <dbReference type="ARBA" id="ARBA00010552"/>
    </source>
</evidence>
<dbReference type="GO" id="GO:0005829">
    <property type="term" value="C:cytosol"/>
    <property type="evidence" value="ECO:0007669"/>
    <property type="project" value="TreeGrafter"/>
</dbReference>